<comment type="caution">
    <text evidence="3">The sequence shown here is derived from an EMBL/GenBank/DDBJ whole genome shotgun (WGS) entry which is preliminary data.</text>
</comment>
<evidence type="ECO:0000256" key="2">
    <source>
        <dbReference type="SAM" id="SignalP"/>
    </source>
</evidence>
<evidence type="ECO:0000256" key="1">
    <source>
        <dbReference type="PIRSR" id="PIRSR600250-50"/>
    </source>
</evidence>
<dbReference type="CDD" id="cd13426">
    <property type="entry name" value="Peptidase_G1"/>
    <property type="match status" value="1"/>
</dbReference>
<dbReference type="PRINTS" id="PR00977">
    <property type="entry name" value="SCYTLDPTASE"/>
</dbReference>
<dbReference type="SUPFAM" id="SSF49899">
    <property type="entry name" value="Concanavalin A-like lectins/glucanases"/>
    <property type="match status" value="1"/>
</dbReference>
<name>A0A2G8SRT0_9APHY</name>
<reference evidence="3 4" key="1">
    <citation type="journal article" date="2015" name="Sci. Rep.">
        <title>Chromosome-level genome map provides insights into diverse defense mechanisms in the medicinal fungus Ganoderma sinense.</title>
        <authorList>
            <person name="Zhu Y."/>
            <person name="Xu J."/>
            <person name="Sun C."/>
            <person name="Zhou S."/>
            <person name="Xu H."/>
            <person name="Nelson D.R."/>
            <person name="Qian J."/>
            <person name="Song J."/>
            <person name="Luo H."/>
            <person name="Xiang L."/>
            <person name="Li Y."/>
            <person name="Xu Z."/>
            <person name="Ji A."/>
            <person name="Wang L."/>
            <person name="Lu S."/>
            <person name="Hayward A."/>
            <person name="Sun W."/>
            <person name="Li X."/>
            <person name="Schwartz D.C."/>
            <person name="Wang Y."/>
            <person name="Chen S."/>
        </authorList>
    </citation>
    <scope>NUCLEOTIDE SEQUENCE [LARGE SCALE GENOMIC DNA]</scope>
    <source>
        <strain evidence="3 4">ZZ0214-1</strain>
    </source>
</reference>
<dbReference type="PANTHER" id="PTHR37536">
    <property type="entry name" value="PUTATIVE (AFU_ORTHOLOGUE AFUA_3G02970)-RELATED"/>
    <property type="match status" value="1"/>
</dbReference>
<accession>A0A2G8SRT0</accession>
<dbReference type="InterPro" id="IPR000250">
    <property type="entry name" value="Peptidase_G1"/>
</dbReference>
<protein>
    <recommendedName>
        <fullName evidence="5">Concanavalin A-like lectin/glucanase</fullName>
    </recommendedName>
</protein>
<gene>
    <name evidence="3" type="ORF">GSI_00180</name>
</gene>
<dbReference type="InterPro" id="IPR013320">
    <property type="entry name" value="ConA-like_dom_sf"/>
</dbReference>
<dbReference type="GO" id="GO:0006508">
    <property type="term" value="P:proteolysis"/>
    <property type="evidence" value="ECO:0007669"/>
    <property type="project" value="InterPro"/>
</dbReference>
<evidence type="ECO:0000313" key="3">
    <source>
        <dbReference type="EMBL" id="PIL36491.1"/>
    </source>
</evidence>
<dbReference type="Proteomes" id="UP000230002">
    <property type="component" value="Unassembled WGS sequence"/>
</dbReference>
<dbReference type="PANTHER" id="PTHR37536:SF1">
    <property type="entry name" value="ASPERGILLOPEPSIN, PUTAITVE (AFU_ORTHOLOGUE AFUA_7G01200)"/>
    <property type="match status" value="1"/>
</dbReference>
<evidence type="ECO:0000313" key="4">
    <source>
        <dbReference type="Proteomes" id="UP000230002"/>
    </source>
</evidence>
<keyword evidence="4" id="KW-1185">Reference proteome</keyword>
<dbReference type="InterPro" id="IPR038656">
    <property type="entry name" value="Peptidase_G1_sf"/>
</dbReference>
<sequence>MFFASLLCQAILATAAFAVPTAKERLADRVARRDAGLTRQSLPMQTVDFTENTVVSDVDGLANTTHRSVEYSANWAGARLSEKKATYKTVTGTFVIPTPKEPAGGKGKHYASVWVGIDGATCGHAILQTGLDLVVNGKDVSFSAWYEWFPAVAHDFTGITFKAGDTVTVTVAASSKTGGKATIKNHRTGKTVSHSFAGQPALCEYDAEWIVEDFSAGGQVPFANFGKVTFTGATAKTVGGKTVGPAKANLIKIIKDKKVITKVTTGAKSVSIAYTGK</sequence>
<dbReference type="EMBL" id="AYKW01000001">
    <property type="protein sequence ID" value="PIL36491.1"/>
    <property type="molecule type" value="Genomic_DNA"/>
</dbReference>
<dbReference type="Gene3D" id="2.60.120.700">
    <property type="entry name" value="Peptidase G1"/>
    <property type="match status" value="1"/>
</dbReference>
<dbReference type="OrthoDB" id="2862635at2759"/>
<dbReference type="AlphaFoldDB" id="A0A2G8SRT0"/>
<feature type="signal peptide" evidence="2">
    <location>
        <begin position="1"/>
        <end position="18"/>
    </location>
</feature>
<dbReference type="STRING" id="1077348.A0A2G8SRT0"/>
<proteinExistence type="predicted"/>
<feature type="chain" id="PRO_5013573940" description="Concanavalin A-like lectin/glucanase" evidence="2">
    <location>
        <begin position="19"/>
        <end position="277"/>
    </location>
</feature>
<evidence type="ECO:0008006" key="5">
    <source>
        <dbReference type="Google" id="ProtNLM"/>
    </source>
</evidence>
<organism evidence="3 4">
    <name type="scientific">Ganoderma sinense ZZ0214-1</name>
    <dbReference type="NCBI Taxonomy" id="1077348"/>
    <lineage>
        <taxon>Eukaryota</taxon>
        <taxon>Fungi</taxon>
        <taxon>Dikarya</taxon>
        <taxon>Basidiomycota</taxon>
        <taxon>Agaricomycotina</taxon>
        <taxon>Agaricomycetes</taxon>
        <taxon>Polyporales</taxon>
        <taxon>Polyporaceae</taxon>
        <taxon>Ganoderma</taxon>
    </lineage>
</organism>
<dbReference type="GO" id="GO:0070007">
    <property type="term" value="F:glutamic-type endopeptidase activity"/>
    <property type="evidence" value="ECO:0007669"/>
    <property type="project" value="InterPro"/>
</dbReference>
<keyword evidence="2" id="KW-0732">Signal</keyword>
<dbReference type="Pfam" id="PF01828">
    <property type="entry name" value="Peptidase_A4"/>
    <property type="match status" value="1"/>
</dbReference>
<feature type="active site" description="Proton acceptor" evidence="1">
    <location>
        <position position="212"/>
    </location>
</feature>